<feature type="signal peptide" evidence="1">
    <location>
        <begin position="1"/>
        <end position="25"/>
    </location>
</feature>
<evidence type="ECO:0000313" key="3">
    <source>
        <dbReference type="Proteomes" id="UP000183208"/>
    </source>
</evidence>
<reference evidence="2 3" key="1">
    <citation type="submission" date="2016-10" db="EMBL/GenBank/DDBJ databases">
        <authorList>
            <person name="de Groot N.N."/>
        </authorList>
    </citation>
    <scope>NUCLEOTIDE SEQUENCE [LARGE SCALE GENOMIC DNA]</scope>
    <source>
        <strain evidence="2 3">GAS522</strain>
    </source>
</reference>
<evidence type="ECO:0000313" key="2">
    <source>
        <dbReference type="EMBL" id="SEC40667.1"/>
    </source>
</evidence>
<dbReference type="RefSeq" id="WP_074817054.1">
    <property type="nucleotide sequence ID" value="NZ_FNTI01000001.1"/>
</dbReference>
<organism evidence="2 3">
    <name type="scientific">Bradyrhizobium lablabi</name>
    <dbReference type="NCBI Taxonomy" id="722472"/>
    <lineage>
        <taxon>Bacteria</taxon>
        <taxon>Pseudomonadati</taxon>
        <taxon>Pseudomonadota</taxon>
        <taxon>Alphaproteobacteria</taxon>
        <taxon>Hyphomicrobiales</taxon>
        <taxon>Nitrobacteraceae</taxon>
        <taxon>Bradyrhizobium</taxon>
    </lineage>
</organism>
<evidence type="ECO:0000256" key="1">
    <source>
        <dbReference type="SAM" id="SignalP"/>
    </source>
</evidence>
<sequence length="102" mass="10837">MSKYVNIPLFALALAATICTGPVEAGQLACAPGLENVAGTCVTAGLAASTQLRGTLMSQLKIGYNLPIPPRKDTMYPRNFDVSRFEFSQPGNFSVETFPPSP</sequence>
<dbReference type="AlphaFoldDB" id="A0A1M6U6E0"/>
<name>A0A1M6U6E0_9BRAD</name>
<gene>
    <name evidence="2" type="ORF">SAMN05444171_1332</name>
</gene>
<keyword evidence="1" id="KW-0732">Signal</keyword>
<dbReference type="Proteomes" id="UP000183208">
    <property type="component" value="Unassembled WGS sequence"/>
</dbReference>
<proteinExistence type="predicted"/>
<feature type="chain" id="PRO_5030031449" description="Porin" evidence="1">
    <location>
        <begin position="26"/>
        <end position="102"/>
    </location>
</feature>
<accession>A0A1M6U6E0</accession>
<dbReference type="EMBL" id="FNTI01000001">
    <property type="protein sequence ID" value="SEC40667.1"/>
    <property type="molecule type" value="Genomic_DNA"/>
</dbReference>
<protein>
    <recommendedName>
        <fullName evidence="4">Porin</fullName>
    </recommendedName>
</protein>
<evidence type="ECO:0008006" key="4">
    <source>
        <dbReference type="Google" id="ProtNLM"/>
    </source>
</evidence>